<reference evidence="5 6" key="1">
    <citation type="journal article" date="2019" name="Syst. Appl. Microbiol.">
        <title>Polyphasic characterization of two novel Lactobacillus spp. isolated from blown salami packages: Description of Lactobacillus halodurans sp. nov. and Lactobacillus salsicarnum sp. nov.</title>
        <authorList>
            <person name="Schuster J.A."/>
            <person name="Klingl A."/>
            <person name="Vogel R.F."/>
            <person name="Ehrmann M.A."/>
        </authorList>
    </citation>
    <scope>NUCLEOTIDE SEQUENCE [LARGE SCALE GENOMIC DNA]</scope>
    <source>
        <strain evidence="5 6">TMW 1.2118</strain>
    </source>
</reference>
<evidence type="ECO:0000256" key="2">
    <source>
        <dbReference type="SAM" id="Coils"/>
    </source>
</evidence>
<organism evidence="5 6">
    <name type="scientific">Companilactobacillus mishanensis</name>
    <dbReference type="NCBI Taxonomy" id="2486008"/>
    <lineage>
        <taxon>Bacteria</taxon>
        <taxon>Bacillati</taxon>
        <taxon>Bacillota</taxon>
        <taxon>Bacilli</taxon>
        <taxon>Lactobacillales</taxon>
        <taxon>Lactobacillaceae</taxon>
        <taxon>Companilactobacillus</taxon>
    </lineage>
</organism>
<comment type="caution">
    <text evidence="5">The sequence shown here is derived from an EMBL/GenBank/DDBJ whole genome shotgun (WGS) entry which is preliminary data.</text>
</comment>
<dbReference type="InterPro" id="IPR000551">
    <property type="entry name" value="MerR-type_HTH_dom"/>
</dbReference>
<feature type="domain" description="HTH merR-type" evidence="4">
    <location>
        <begin position="3"/>
        <end position="72"/>
    </location>
</feature>
<dbReference type="AlphaFoldDB" id="A0A5P0ZHX4"/>
<dbReference type="Pfam" id="PF13411">
    <property type="entry name" value="MerR_1"/>
    <property type="match status" value="1"/>
</dbReference>
<dbReference type="CDD" id="cd01106">
    <property type="entry name" value="HTH_TipAL-Mta"/>
    <property type="match status" value="1"/>
</dbReference>
<keyword evidence="3" id="KW-0472">Membrane</keyword>
<dbReference type="SUPFAM" id="SSF48695">
    <property type="entry name" value="Multiheme cytochromes"/>
    <property type="match status" value="1"/>
</dbReference>
<dbReference type="Proteomes" id="UP000380386">
    <property type="component" value="Unassembled WGS sequence"/>
</dbReference>
<dbReference type="PANTHER" id="PTHR30204:SF96">
    <property type="entry name" value="CHROMOSOME-ANCHORING PROTEIN RACA"/>
    <property type="match status" value="1"/>
</dbReference>
<dbReference type="PRINTS" id="PR00040">
    <property type="entry name" value="HTHMERR"/>
</dbReference>
<dbReference type="PROSITE" id="PS50937">
    <property type="entry name" value="HTH_MERR_2"/>
    <property type="match status" value="1"/>
</dbReference>
<evidence type="ECO:0000256" key="3">
    <source>
        <dbReference type="SAM" id="Phobius"/>
    </source>
</evidence>
<protein>
    <submittedName>
        <fullName evidence="5">MerR family transcriptional regulator</fullName>
    </submittedName>
</protein>
<keyword evidence="3" id="KW-0812">Transmembrane</keyword>
<dbReference type="SUPFAM" id="SSF46955">
    <property type="entry name" value="Putative DNA-binding domain"/>
    <property type="match status" value="1"/>
</dbReference>
<dbReference type="InterPro" id="IPR036280">
    <property type="entry name" value="Multihaem_cyt_sf"/>
</dbReference>
<evidence type="ECO:0000256" key="1">
    <source>
        <dbReference type="ARBA" id="ARBA00023125"/>
    </source>
</evidence>
<proteinExistence type="predicted"/>
<dbReference type="InterPro" id="IPR009061">
    <property type="entry name" value="DNA-bd_dom_put_sf"/>
</dbReference>
<evidence type="ECO:0000313" key="5">
    <source>
        <dbReference type="EMBL" id="MQS52663.1"/>
    </source>
</evidence>
<dbReference type="EMBL" id="VDFM01000006">
    <property type="protein sequence ID" value="MQS52663.1"/>
    <property type="molecule type" value="Genomic_DNA"/>
</dbReference>
<dbReference type="RefSeq" id="WP_153383168.1">
    <property type="nucleotide sequence ID" value="NZ_VDFM01000006.1"/>
</dbReference>
<dbReference type="GO" id="GO:0003677">
    <property type="term" value="F:DNA binding"/>
    <property type="evidence" value="ECO:0007669"/>
    <property type="project" value="UniProtKB-KW"/>
</dbReference>
<name>A0A5P0ZHX4_9LACO</name>
<dbReference type="Gene3D" id="1.10.1660.10">
    <property type="match status" value="1"/>
</dbReference>
<dbReference type="GO" id="GO:0003700">
    <property type="term" value="F:DNA-binding transcription factor activity"/>
    <property type="evidence" value="ECO:0007669"/>
    <property type="project" value="InterPro"/>
</dbReference>
<keyword evidence="2" id="KW-0175">Coiled coil</keyword>
<keyword evidence="1" id="KW-0238">DNA-binding</keyword>
<sequence length="247" mass="28701">MSNYTTGEFAKLGSISVRTAQYYDKKGLLIPSSKTESGRRQYNATDLKKLKLILLLKSMGLKLDSIKEILESDQSNEILRLMLNEQEKQIRAELDNSEQQLKTIENVKRNLPYLENYPLNSLNDIDSIMDNKKSLFKVHRNMVLFGIFLDLVEVSAGIYTIMTKNWIPFVLVSILMIISAAVMTFYYFNRTNYICPNCHQTFQTSFSQFFWAPHNPRARKLTCPHCHQKNYCIEIYGESRNKQKTLG</sequence>
<evidence type="ECO:0000313" key="6">
    <source>
        <dbReference type="Proteomes" id="UP000380386"/>
    </source>
</evidence>
<dbReference type="PANTHER" id="PTHR30204">
    <property type="entry name" value="REDOX-CYCLING DRUG-SENSING TRANSCRIPTIONAL ACTIVATOR SOXR"/>
    <property type="match status" value="1"/>
</dbReference>
<keyword evidence="3" id="KW-1133">Transmembrane helix</keyword>
<evidence type="ECO:0000259" key="4">
    <source>
        <dbReference type="PROSITE" id="PS50937"/>
    </source>
</evidence>
<feature type="transmembrane region" description="Helical" evidence="3">
    <location>
        <begin position="142"/>
        <end position="161"/>
    </location>
</feature>
<gene>
    <name evidence="5" type="ORF">FHL02_06475</name>
</gene>
<dbReference type="OrthoDB" id="1894615at2"/>
<dbReference type="SMART" id="SM00422">
    <property type="entry name" value="HTH_MERR"/>
    <property type="match status" value="1"/>
</dbReference>
<feature type="transmembrane region" description="Helical" evidence="3">
    <location>
        <begin position="167"/>
        <end position="188"/>
    </location>
</feature>
<feature type="coiled-coil region" evidence="2">
    <location>
        <begin position="76"/>
        <end position="107"/>
    </location>
</feature>
<dbReference type="InterPro" id="IPR047057">
    <property type="entry name" value="MerR_fam"/>
</dbReference>
<accession>A0A5P0ZHX4</accession>